<dbReference type="PRINTS" id="PR00035">
    <property type="entry name" value="HTHGNTR"/>
</dbReference>
<dbReference type="InterPro" id="IPR036388">
    <property type="entry name" value="WH-like_DNA-bd_sf"/>
</dbReference>
<dbReference type="PANTHER" id="PTHR43537">
    <property type="entry name" value="TRANSCRIPTIONAL REGULATOR, GNTR FAMILY"/>
    <property type="match status" value="1"/>
</dbReference>
<dbReference type="Proteomes" id="UP000295344">
    <property type="component" value="Unassembled WGS sequence"/>
</dbReference>
<dbReference type="Gene3D" id="1.20.120.530">
    <property type="entry name" value="GntR ligand-binding domain-like"/>
    <property type="match status" value="1"/>
</dbReference>
<keyword evidence="1" id="KW-0805">Transcription regulation</keyword>
<keyword evidence="2" id="KW-0238">DNA-binding</keyword>
<dbReference type="PROSITE" id="PS50949">
    <property type="entry name" value="HTH_GNTR"/>
    <property type="match status" value="1"/>
</dbReference>
<dbReference type="InterPro" id="IPR011711">
    <property type="entry name" value="GntR_C"/>
</dbReference>
<dbReference type="GO" id="GO:0003700">
    <property type="term" value="F:DNA-binding transcription factor activity"/>
    <property type="evidence" value="ECO:0007669"/>
    <property type="project" value="InterPro"/>
</dbReference>
<reference evidence="5 6" key="1">
    <citation type="submission" date="2019-03" db="EMBL/GenBank/DDBJ databases">
        <title>Genomic Encyclopedia of Archaeal and Bacterial Type Strains, Phase II (KMG-II): from individual species to whole genera.</title>
        <authorList>
            <person name="Goeker M."/>
        </authorList>
    </citation>
    <scope>NUCLEOTIDE SEQUENCE [LARGE SCALE GENOMIC DNA]</scope>
    <source>
        <strain evidence="5 6">DSM 24782</strain>
    </source>
</reference>
<evidence type="ECO:0000256" key="3">
    <source>
        <dbReference type="ARBA" id="ARBA00023163"/>
    </source>
</evidence>
<dbReference type="AlphaFoldDB" id="A0A4R7FLX7"/>
<protein>
    <submittedName>
        <fullName evidence="5">GntR family transcriptional regulator</fullName>
    </submittedName>
</protein>
<dbReference type="SMART" id="SM00345">
    <property type="entry name" value="HTH_GNTR"/>
    <property type="match status" value="1"/>
</dbReference>
<feature type="domain" description="HTH gntR-type" evidence="4">
    <location>
        <begin position="28"/>
        <end position="98"/>
    </location>
</feature>
<comment type="caution">
    <text evidence="5">The sequence shown here is derived from an EMBL/GenBank/DDBJ whole genome shotgun (WGS) entry which is preliminary data.</text>
</comment>
<proteinExistence type="predicted"/>
<dbReference type="Pfam" id="PF07729">
    <property type="entry name" value="FCD"/>
    <property type="match status" value="1"/>
</dbReference>
<dbReference type="PANTHER" id="PTHR43537:SF5">
    <property type="entry name" value="UXU OPERON TRANSCRIPTIONAL REGULATOR"/>
    <property type="match status" value="1"/>
</dbReference>
<dbReference type="Pfam" id="PF00392">
    <property type="entry name" value="GntR"/>
    <property type="match status" value="1"/>
</dbReference>
<dbReference type="SMART" id="SM00895">
    <property type="entry name" value="FCD"/>
    <property type="match status" value="1"/>
</dbReference>
<evidence type="ECO:0000313" key="5">
    <source>
        <dbReference type="EMBL" id="TDS77430.1"/>
    </source>
</evidence>
<evidence type="ECO:0000259" key="4">
    <source>
        <dbReference type="PROSITE" id="PS50949"/>
    </source>
</evidence>
<dbReference type="SUPFAM" id="SSF48008">
    <property type="entry name" value="GntR ligand-binding domain-like"/>
    <property type="match status" value="1"/>
</dbReference>
<evidence type="ECO:0000313" key="6">
    <source>
        <dbReference type="Proteomes" id="UP000295344"/>
    </source>
</evidence>
<dbReference type="InterPro" id="IPR008920">
    <property type="entry name" value="TF_FadR/GntR_C"/>
</dbReference>
<sequence>MGFNVVETDGGAMTGSLAAAAVGPATGRSRVDDVTDRLITAVAVGEYLPGSRLPPERDLAASLGAGRMTVRAAIARLVERGLLETQRGRAGGSFVVEQWTPASAEAVRRTLDERWEDLRDRCEAIARLHGALCRAAAERRSEHDAGVMAARLEAYRAAASGLAKQQADSRLHLAIIDAAHNRTLARVLRDEEAALSIGAPAHLWGPPEGMPAMEARALREHEALVAAIVGRSADDAEAIARAHVGIDLELLEAARLRADGLGAGA</sequence>
<name>A0A4R7FLX7_9MICO</name>
<dbReference type="EMBL" id="SOAM01000002">
    <property type="protein sequence ID" value="TDS77430.1"/>
    <property type="molecule type" value="Genomic_DNA"/>
</dbReference>
<evidence type="ECO:0000256" key="1">
    <source>
        <dbReference type="ARBA" id="ARBA00023015"/>
    </source>
</evidence>
<dbReference type="GO" id="GO:0003677">
    <property type="term" value="F:DNA binding"/>
    <property type="evidence" value="ECO:0007669"/>
    <property type="project" value="UniProtKB-KW"/>
</dbReference>
<evidence type="ECO:0000256" key="2">
    <source>
        <dbReference type="ARBA" id="ARBA00023125"/>
    </source>
</evidence>
<dbReference type="SUPFAM" id="SSF46785">
    <property type="entry name" value="Winged helix' DNA-binding domain"/>
    <property type="match status" value="1"/>
</dbReference>
<dbReference type="InterPro" id="IPR000524">
    <property type="entry name" value="Tscrpt_reg_HTH_GntR"/>
</dbReference>
<gene>
    <name evidence="5" type="ORF">CLV52_2376</name>
</gene>
<keyword evidence="6" id="KW-1185">Reference proteome</keyword>
<accession>A0A4R7FLX7</accession>
<organism evidence="5 6">
    <name type="scientific">Amnibacterium kyonggiense</name>
    <dbReference type="NCBI Taxonomy" id="595671"/>
    <lineage>
        <taxon>Bacteria</taxon>
        <taxon>Bacillati</taxon>
        <taxon>Actinomycetota</taxon>
        <taxon>Actinomycetes</taxon>
        <taxon>Micrococcales</taxon>
        <taxon>Microbacteriaceae</taxon>
        <taxon>Amnibacterium</taxon>
    </lineage>
</organism>
<dbReference type="InterPro" id="IPR036390">
    <property type="entry name" value="WH_DNA-bd_sf"/>
</dbReference>
<dbReference type="CDD" id="cd07377">
    <property type="entry name" value="WHTH_GntR"/>
    <property type="match status" value="1"/>
</dbReference>
<keyword evidence="3" id="KW-0804">Transcription</keyword>
<dbReference type="Gene3D" id="1.10.10.10">
    <property type="entry name" value="Winged helix-like DNA-binding domain superfamily/Winged helix DNA-binding domain"/>
    <property type="match status" value="1"/>
</dbReference>